<dbReference type="Pfam" id="PF01464">
    <property type="entry name" value="SLT"/>
    <property type="match status" value="1"/>
</dbReference>
<reference evidence="7" key="1">
    <citation type="submission" date="2020-12" db="EMBL/GenBank/DDBJ databases">
        <title>Oil enriched cultivation method for isolating marine PHA-producing bacteria.</title>
        <authorList>
            <person name="Zheng W."/>
            <person name="Yu S."/>
            <person name="Huang Y."/>
        </authorList>
    </citation>
    <scope>NUCLEOTIDE SEQUENCE</scope>
    <source>
        <strain evidence="7">SY-2-12</strain>
    </source>
</reference>
<evidence type="ECO:0000256" key="3">
    <source>
        <dbReference type="ARBA" id="ARBA00022729"/>
    </source>
</evidence>
<dbReference type="GO" id="GO:0009279">
    <property type="term" value="C:cell outer membrane"/>
    <property type="evidence" value="ECO:0007669"/>
    <property type="project" value="UniProtKB-SubCell"/>
</dbReference>
<evidence type="ECO:0000259" key="6">
    <source>
        <dbReference type="SMART" id="SM00062"/>
    </source>
</evidence>
<keyword evidence="4" id="KW-0472">Membrane</keyword>
<name>A0A939EEL9_9HYPH</name>
<evidence type="ECO:0000313" key="8">
    <source>
        <dbReference type="Proteomes" id="UP000664096"/>
    </source>
</evidence>
<gene>
    <name evidence="7" type="ORF">JF539_12325</name>
</gene>
<evidence type="ECO:0000256" key="4">
    <source>
        <dbReference type="ARBA" id="ARBA00023237"/>
    </source>
</evidence>
<dbReference type="PANTHER" id="PTHR35936:SF32">
    <property type="entry name" value="MEMBRANE-BOUND LYTIC MUREIN TRANSGLYCOSYLASE F"/>
    <property type="match status" value="1"/>
</dbReference>
<dbReference type="CDD" id="cd13403">
    <property type="entry name" value="MLTF-like"/>
    <property type="match status" value="1"/>
</dbReference>
<dbReference type="SMART" id="SM00062">
    <property type="entry name" value="PBPb"/>
    <property type="match status" value="1"/>
</dbReference>
<comment type="similarity">
    <text evidence="2">Belongs to the virb1 family.</text>
</comment>
<evidence type="ECO:0000256" key="2">
    <source>
        <dbReference type="ARBA" id="ARBA00009387"/>
    </source>
</evidence>
<dbReference type="Gene3D" id="3.40.190.10">
    <property type="entry name" value="Periplasmic binding protein-like II"/>
    <property type="match status" value="2"/>
</dbReference>
<evidence type="ECO:0000256" key="1">
    <source>
        <dbReference type="ARBA" id="ARBA00004339"/>
    </source>
</evidence>
<sequence length="497" mass="55369">MPSAFRSDASLARFFTLFCLLLAFAPSSGLGASTTEAGLADSFEQRLRDPFDGDLEALLERGYVRVLVPFSKSFYFIDKGVQRGISVDVANEFRKYLLKTHGKAAKNVAVTLLPTSRDKLFQDLAENRGDIALGNLTVTADREKLAAFSAPLIKDVHEVPVTSGKVPDLTSPQDLSGKEIHIRKSSSYFESLEKLNESLSDDGKEPVKLVVADERLQDEDLLEMVAAGAIPMVVVDQHKATLWMEVLEGLKSHPKAAVRTDGEIAIAVRKSAPELLKLVNGYAATVKKGTLLGNILIKRYLKEAEYLKDLTAEDYESALQDVRNLFQKYGSEYKFDWLLIAAQSYQESKFDQKARNPTGAVGLMQIKPSTAQGNPINIDGVAQDPEKNVHAGVKYLRHLADQYFAGLSKEKADQMFFSLAAYNAGPSRFARMRKEAEDKGYDPDKWFGNVEWIVASRIGRQPVDYVGNIFQYYVVFENERKRRKDSAVAKDRKTATE</sequence>
<feature type="signal peptide" evidence="5">
    <location>
        <begin position="1"/>
        <end position="31"/>
    </location>
</feature>
<keyword evidence="4" id="KW-0998">Cell outer membrane</keyword>
<accession>A0A939EEL9</accession>
<dbReference type="RefSeq" id="WP_207140975.1">
    <property type="nucleotide sequence ID" value="NZ_JAEKJZ010000002.1"/>
</dbReference>
<feature type="domain" description="Solute-binding protein family 3/N-terminal" evidence="6">
    <location>
        <begin position="63"/>
        <end position="304"/>
    </location>
</feature>
<protein>
    <submittedName>
        <fullName evidence="7">Transporter substrate-binding domain-containing protein</fullName>
    </submittedName>
</protein>
<dbReference type="InterPro" id="IPR008258">
    <property type="entry name" value="Transglycosylase_SLT_dom_1"/>
</dbReference>
<dbReference type="PANTHER" id="PTHR35936">
    <property type="entry name" value="MEMBRANE-BOUND LYTIC MUREIN TRANSGLYCOSYLASE F"/>
    <property type="match status" value="1"/>
</dbReference>
<dbReference type="EMBL" id="JAEKJZ010000002">
    <property type="protein sequence ID" value="MBN9671122.1"/>
    <property type="molecule type" value="Genomic_DNA"/>
</dbReference>
<dbReference type="SUPFAM" id="SSF53955">
    <property type="entry name" value="Lysozyme-like"/>
    <property type="match status" value="1"/>
</dbReference>
<dbReference type="Pfam" id="PF00497">
    <property type="entry name" value="SBP_bac_3"/>
    <property type="match status" value="1"/>
</dbReference>
<dbReference type="Proteomes" id="UP000664096">
    <property type="component" value="Unassembled WGS sequence"/>
</dbReference>
<dbReference type="SUPFAM" id="SSF53850">
    <property type="entry name" value="Periplasmic binding protein-like II"/>
    <property type="match status" value="1"/>
</dbReference>
<comment type="subcellular location">
    <subcellularLocation>
        <location evidence="1">Cell outer membrane</location>
        <topology evidence="1">Peripheral membrane protein</topology>
    </subcellularLocation>
</comment>
<evidence type="ECO:0000256" key="5">
    <source>
        <dbReference type="SAM" id="SignalP"/>
    </source>
</evidence>
<evidence type="ECO:0000313" key="7">
    <source>
        <dbReference type="EMBL" id="MBN9671122.1"/>
    </source>
</evidence>
<comment type="caution">
    <text evidence="7">The sequence shown here is derived from an EMBL/GenBank/DDBJ whole genome shotgun (WGS) entry which is preliminary data.</text>
</comment>
<dbReference type="AlphaFoldDB" id="A0A939EEL9"/>
<proteinExistence type="inferred from homology"/>
<dbReference type="InterPro" id="IPR023346">
    <property type="entry name" value="Lysozyme-like_dom_sf"/>
</dbReference>
<dbReference type="CDD" id="cd01009">
    <property type="entry name" value="PBP2_YfhD_N"/>
    <property type="match status" value="1"/>
</dbReference>
<dbReference type="Gene3D" id="1.10.530.10">
    <property type="match status" value="1"/>
</dbReference>
<feature type="chain" id="PRO_5037115206" evidence="5">
    <location>
        <begin position="32"/>
        <end position="497"/>
    </location>
</feature>
<organism evidence="7 8">
    <name type="scientific">Roseibium aggregatum</name>
    <dbReference type="NCBI Taxonomy" id="187304"/>
    <lineage>
        <taxon>Bacteria</taxon>
        <taxon>Pseudomonadati</taxon>
        <taxon>Pseudomonadota</taxon>
        <taxon>Alphaproteobacteria</taxon>
        <taxon>Hyphomicrobiales</taxon>
        <taxon>Stappiaceae</taxon>
        <taxon>Roseibium</taxon>
    </lineage>
</organism>
<keyword evidence="3 5" id="KW-0732">Signal</keyword>
<dbReference type="InterPro" id="IPR001638">
    <property type="entry name" value="Solute-binding_3/MltF_N"/>
</dbReference>